<dbReference type="STRING" id="1423776.FD04_GL002402"/>
<dbReference type="InterPro" id="IPR008254">
    <property type="entry name" value="Flavodoxin/NO_synth"/>
</dbReference>
<proteinExistence type="predicted"/>
<sequence>MNLSRKQVNDLVAIVTFSHSGENLVGGQLQQVEVGLTQQVALQLSAQLQADCYQIQPVEPYDIKFNATLLRADSERHLGARPEVNLVPHRLEATHRVIYLGYPNWFGTAPAPVLSWLSQQSLEGVSIYPFCTHEGGGLGRSVADLQRVSPGAIVLPGLPIRSSRVKQAQRAIAGWLWNTERRLKPNQLGTDNGLSKY</sequence>
<dbReference type="GO" id="GO:0010181">
    <property type="term" value="F:FMN binding"/>
    <property type="evidence" value="ECO:0007669"/>
    <property type="project" value="InterPro"/>
</dbReference>
<dbReference type="RefSeq" id="WP_162255740.1">
    <property type="nucleotide sequence ID" value="NZ_AZEE01000004.1"/>
</dbReference>
<evidence type="ECO:0000259" key="1">
    <source>
        <dbReference type="Pfam" id="PF12682"/>
    </source>
</evidence>
<evidence type="ECO:0000313" key="2">
    <source>
        <dbReference type="EMBL" id="KRK99630.1"/>
    </source>
</evidence>
<dbReference type="InterPro" id="IPR029039">
    <property type="entry name" value="Flavoprotein-like_sf"/>
</dbReference>
<dbReference type="PANTHER" id="PTHR39201">
    <property type="entry name" value="EXPORTED PROTEIN-RELATED"/>
    <property type="match status" value="1"/>
</dbReference>
<protein>
    <recommendedName>
        <fullName evidence="1">Flavodoxin-like domain-containing protein</fullName>
    </recommendedName>
</protein>
<dbReference type="Proteomes" id="UP000051160">
    <property type="component" value="Unassembled WGS sequence"/>
</dbReference>
<dbReference type="PANTHER" id="PTHR39201:SF1">
    <property type="entry name" value="FLAVODOXIN-LIKE DOMAIN-CONTAINING PROTEIN"/>
    <property type="match status" value="1"/>
</dbReference>
<dbReference type="SUPFAM" id="SSF52218">
    <property type="entry name" value="Flavoproteins"/>
    <property type="match status" value="1"/>
</dbReference>
<gene>
    <name evidence="2" type="ORF">FD04_GL002402</name>
</gene>
<dbReference type="Pfam" id="PF12682">
    <property type="entry name" value="Flavodoxin_4"/>
    <property type="match status" value="1"/>
</dbReference>
<evidence type="ECO:0000313" key="3">
    <source>
        <dbReference type="Proteomes" id="UP000051160"/>
    </source>
</evidence>
<name>A0A0R1LVE7_9LACO</name>
<comment type="caution">
    <text evidence="2">The sequence shown here is derived from an EMBL/GenBank/DDBJ whole genome shotgun (WGS) entry which is preliminary data.</text>
</comment>
<organism evidence="2 3">
    <name type="scientific">Secundilactobacillus odoratitofui DSM 19909 = JCM 15043</name>
    <dbReference type="NCBI Taxonomy" id="1423776"/>
    <lineage>
        <taxon>Bacteria</taxon>
        <taxon>Bacillati</taxon>
        <taxon>Bacillota</taxon>
        <taxon>Bacilli</taxon>
        <taxon>Lactobacillales</taxon>
        <taxon>Lactobacillaceae</taxon>
        <taxon>Secundilactobacillus</taxon>
    </lineage>
</organism>
<dbReference type="Gene3D" id="3.40.50.360">
    <property type="match status" value="1"/>
</dbReference>
<feature type="domain" description="Flavodoxin-like" evidence="1">
    <location>
        <begin position="35"/>
        <end position="167"/>
    </location>
</feature>
<dbReference type="GO" id="GO:0016651">
    <property type="term" value="F:oxidoreductase activity, acting on NAD(P)H"/>
    <property type="evidence" value="ECO:0007669"/>
    <property type="project" value="UniProtKB-ARBA"/>
</dbReference>
<keyword evidence="3" id="KW-1185">Reference proteome</keyword>
<dbReference type="AlphaFoldDB" id="A0A0R1LVE7"/>
<dbReference type="EMBL" id="AZEE01000004">
    <property type="protein sequence ID" value="KRK99630.1"/>
    <property type="molecule type" value="Genomic_DNA"/>
</dbReference>
<reference evidence="2 3" key="1">
    <citation type="journal article" date="2015" name="Genome Announc.">
        <title>Expanding the biotechnology potential of lactobacilli through comparative genomics of 213 strains and associated genera.</title>
        <authorList>
            <person name="Sun Z."/>
            <person name="Harris H.M."/>
            <person name="McCann A."/>
            <person name="Guo C."/>
            <person name="Argimon S."/>
            <person name="Zhang W."/>
            <person name="Yang X."/>
            <person name="Jeffery I.B."/>
            <person name="Cooney J.C."/>
            <person name="Kagawa T.F."/>
            <person name="Liu W."/>
            <person name="Song Y."/>
            <person name="Salvetti E."/>
            <person name="Wrobel A."/>
            <person name="Rasinkangas P."/>
            <person name="Parkhill J."/>
            <person name="Rea M.C."/>
            <person name="O'Sullivan O."/>
            <person name="Ritari J."/>
            <person name="Douillard F.P."/>
            <person name="Paul Ross R."/>
            <person name="Yang R."/>
            <person name="Briner A.E."/>
            <person name="Felis G.E."/>
            <person name="de Vos W.M."/>
            <person name="Barrangou R."/>
            <person name="Klaenhammer T.R."/>
            <person name="Caufield P.W."/>
            <person name="Cui Y."/>
            <person name="Zhang H."/>
            <person name="O'Toole P.W."/>
        </authorList>
    </citation>
    <scope>NUCLEOTIDE SEQUENCE [LARGE SCALE GENOMIC DNA]</scope>
    <source>
        <strain evidence="2 3">DSM 19909</strain>
    </source>
</reference>
<accession>A0A0R1LVE7</accession>
<dbReference type="PATRIC" id="fig|1423776.4.peg.2437"/>